<sequence>MNSGKKTWCVSSKADASAARAQAAQVRIVADAYGADAASRSRLVDAMLDRQAGNAKWWRSRLQGNSPETTDPDVICERIAWSEREYAFTMAHREEFSVALQRH</sequence>
<accession>A0ABV7S600</accession>
<dbReference type="RefSeq" id="WP_310772520.1">
    <property type="nucleotide sequence ID" value="NZ_JBHRWR010000002.1"/>
</dbReference>
<protein>
    <submittedName>
        <fullName evidence="1">Uncharacterized protein</fullName>
    </submittedName>
</protein>
<evidence type="ECO:0000313" key="1">
    <source>
        <dbReference type="EMBL" id="MFC3572450.1"/>
    </source>
</evidence>
<evidence type="ECO:0000313" key="2">
    <source>
        <dbReference type="Proteomes" id="UP001595701"/>
    </source>
</evidence>
<organism evidence="1 2">
    <name type="scientific">Streptomyces yaanensis</name>
    <dbReference type="NCBI Taxonomy" id="1142239"/>
    <lineage>
        <taxon>Bacteria</taxon>
        <taxon>Bacillati</taxon>
        <taxon>Actinomycetota</taxon>
        <taxon>Actinomycetes</taxon>
        <taxon>Kitasatosporales</taxon>
        <taxon>Streptomycetaceae</taxon>
        <taxon>Streptomyces</taxon>
    </lineage>
</organism>
<comment type="caution">
    <text evidence="1">The sequence shown here is derived from an EMBL/GenBank/DDBJ whole genome shotgun (WGS) entry which is preliminary data.</text>
</comment>
<name>A0ABV7S600_9ACTN</name>
<keyword evidence="2" id="KW-1185">Reference proteome</keyword>
<dbReference type="EMBL" id="JBHRWR010000002">
    <property type="protein sequence ID" value="MFC3572450.1"/>
    <property type="molecule type" value="Genomic_DNA"/>
</dbReference>
<proteinExistence type="predicted"/>
<dbReference type="Proteomes" id="UP001595701">
    <property type="component" value="Unassembled WGS sequence"/>
</dbReference>
<gene>
    <name evidence="1" type="ORF">ACFOZ0_03955</name>
</gene>
<reference evidence="2" key="1">
    <citation type="journal article" date="2019" name="Int. J. Syst. Evol. Microbiol.">
        <title>The Global Catalogue of Microorganisms (GCM) 10K type strain sequencing project: providing services to taxonomists for standard genome sequencing and annotation.</title>
        <authorList>
            <consortium name="The Broad Institute Genomics Platform"/>
            <consortium name="The Broad Institute Genome Sequencing Center for Infectious Disease"/>
            <person name="Wu L."/>
            <person name="Ma J."/>
        </authorList>
    </citation>
    <scope>NUCLEOTIDE SEQUENCE [LARGE SCALE GENOMIC DNA]</scope>
    <source>
        <strain evidence="2">CGMCC 4.7035</strain>
    </source>
</reference>